<evidence type="ECO:0000313" key="2">
    <source>
        <dbReference type="Proteomes" id="UP000289546"/>
    </source>
</evidence>
<dbReference type="AlphaFoldDB" id="A0A4Q0RX09"/>
<gene>
    <name evidence="1" type="ORF">XH99_30495</name>
</gene>
<reference evidence="1 2" key="1">
    <citation type="submission" date="2015-04" db="EMBL/GenBank/DDBJ databases">
        <title>Comparative genomics of rhizobia nodulating Arachis hypogaea in China.</title>
        <authorList>
            <person name="Li Y."/>
        </authorList>
    </citation>
    <scope>NUCLEOTIDE SEQUENCE [LARGE SCALE GENOMIC DNA]</scope>
    <source>
        <strain evidence="1 2">CCBAU 51757</strain>
    </source>
</reference>
<dbReference type="EMBL" id="LBJQ01000090">
    <property type="protein sequence ID" value="RXH23791.1"/>
    <property type="molecule type" value="Genomic_DNA"/>
</dbReference>
<keyword evidence="2" id="KW-1185">Reference proteome</keyword>
<comment type="caution">
    <text evidence="1">The sequence shown here is derived from an EMBL/GenBank/DDBJ whole genome shotgun (WGS) entry which is preliminary data.</text>
</comment>
<dbReference type="Proteomes" id="UP000289546">
    <property type="component" value="Unassembled WGS sequence"/>
</dbReference>
<name>A0A4Q0RX09_9BRAD</name>
<sequence>MVFLPHACLRQAARVDSRTCLTLEAITPESDANSTRMRRFPSAHKLAKSLAAPPRAVEPHARVASCDKPTQIAGLATLV</sequence>
<organism evidence="1 2">
    <name type="scientific">Bradyrhizobium nanningense</name>
    <dbReference type="NCBI Taxonomy" id="1325118"/>
    <lineage>
        <taxon>Bacteria</taxon>
        <taxon>Pseudomonadati</taxon>
        <taxon>Pseudomonadota</taxon>
        <taxon>Alphaproteobacteria</taxon>
        <taxon>Hyphomicrobiales</taxon>
        <taxon>Nitrobacteraceae</taxon>
        <taxon>Bradyrhizobium</taxon>
    </lineage>
</organism>
<evidence type="ECO:0000313" key="1">
    <source>
        <dbReference type="EMBL" id="RXH23791.1"/>
    </source>
</evidence>
<accession>A0A4Q0RX09</accession>
<protein>
    <submittedName>
        <fullName evidence="1">Uncharacterized protein</fullName>
    </submittedName>
</protein>
<proteinExistence type="predicted"/>